<dbReference type="GO" id="GO:0003677">
    <property type="term" value="F:DNA binding"/>
    <property type="evidence" value="ECO:0007669"/>
    <property type="project" value="UniProtKB-KW"/>
</dbReference>
<keyword evidence="1" id="KW-0808">Transferase</keyword>
<dbReference type="InterPro" id="IPR000835">
    <property type="entry name" value="HTH_MarR-typ"/>
</dbReference>
<evidence type="ECO:0000313" key="7">
    <source>
        <dbReference type="EMBL" id="PTP17731.1"/>
    </source>
</evidence>
<dbReference type="CDD" id="cd00090">
    <property type="entry name" value="HTH_ARSR"/>
    <property type="match status" value="1"/>
</dbReference>
<dbReference type="PROSITE" id="PS50995">
    <property type="entry name" value="HTH_MARR_2"/>
    <property type="match status" value="1"/>
</dbReference>
<keyword evidence="3" id="KW-0238">DNA-binding</keyword>
<feature type="domain" description="N-acetyltransferase" evidence="6">
    <location>
        <begin position="144"/>
        <end position="301"/>
    </location>
</feature>
<dbReference type="GO" id="GO:0008080">
    <property type="term" value="F:N-acetyltransferase activity"/>
    <property type="evidence" value="ECO:0007669"/>
    <property type="project" value="InterPro"/>
</dbReference>
<reference evidence="7 8" key="1">
    <citation type="submission" date="2017-11" db="EMBL/GenBank/DDBJ databases">
        <title>Population delineation of vibrios coincides with oyster pathogenicity.</title>
        <authorList>
            <person name="Bruto M."/>
            <person name="Labreuche Y."/>
            <person name="James A."/>
            <person name="Piel D."/>
            <person name="Chenivesse S."/>
            <person name="Petton B."/>
            <person name="Polz M.F."/>
            <person name="Le Roux F."/>
        </authorList>
    </citation>
    <scope>NUCLEOTIDE SEQUENCE [LARGE SCALE GENOMIC DNA]</scope>
    <source>
        <strain evidence="7 8">1F_55</strain>
    </source>
</reference>
<evidence type="ECO:0000256" key="3">
    <source>
        <dbReference type="ARBA" id="ARBA00023125"/>
    </source>
</evidence>
<dbReference type="PANTHER" id="PTHR13947:SF37">
    <property type="entry name" value="LD18367P"/>
    <property type="match status" value="1"/>
</dbReference>
<dbReference type="InterPro" id="IPR000182">
    <property type="entry name" value="GNAT_dom"/>
</dbReference>
<organism evidence="7 8">
    <name type="scientific">Vibrio splendidus</name>
    <dbReference type="NCBI Taxonomy" id="29497"/>
    <lineage>
        <taxon>Bacteria</taxon>
        <taxon>Pseudomonadati</taxon>
        <taxon>Pseudomonadota</taxon>
        <taxon>Gammaproteobacteria</taxon>
        <taxon>Vibrionales</taxon>
        <taxon>Vibrionaceae</taxon>
        <taxon>Vibrio</taxon>
    </lineage>
</organism>
<dbReference type="InterPro" id="IPR023187">
    <property type="entry name" value="Tscrpt_reg_MarR-type_CS"/>
</dbReference>
<dbReference type="Pfam" id="PF12802">
    <property type="entry name" value="MarR_2"/>
    <property type="match status" value="1"/>
</dbReference>
<dbReference type="SUPFAM" id="SSF55729">
    <property type="entry name" value="Acyl-CoA N-acyltransferases (Nat)"/>
    <property type="match status" value="1"/>
</dbReference>
<dbReference type="CDD" id="cd04301">
    <property type="entry name" value="NAT_SF"/>
    <property type="match status" value="1"/>
</dbReference>
<dbReference type="InterPro" id="IPR036388">
    <property type="entry name" value="WH-like_DNA-bd_sf"/>
</dbReference>
<sequence length="301" mass="33418">MTSAQLRELSRQLVRQLGMLDKDCGDIALPPIQAHTLIELEQQPLTVNQLADKLNIDKSNASRAVNNLAKNSLIQTSPHPNDKRSVVASVTEQGINTLAQLHSQQNQFYDSVLERLTEAETQQVSGGIKHYLKALQQSHASSDVVVRPLQQQDNTVVANVIRQVSYENGLTEDKGYGVADPTLEDMFSVYNNERSQYWVIELDGKVVGGGGFAPLAGMPEVCELQKMYFLPETRGKGLAKRLVNMSMEKAKELGYQHMYLETTECLNAAVKLYEKLGFKHLDSAWGETGHDACEVVMAKTL</sequence>
<dbReference type="RefSeq" id="WP_017086702.1">
    <property type="nucleotide sequence ID" value="NZ_CAWNZY010000037.1"/>
</dbReference>
<feature type="domain" description="HTH marR-type" evidence="5">
    <location>
        <begin position="1"/>
        <end position="133"/>
    </location>
</feature>
<dbReference type="InterPro" id="IPR011991">
    <property type="entry name" value="ArsR-like_HTH"/>
</dbReference>
<gene>
    <name evidence="7" type="ORF">CWO36_16465</name>
</gene>
<dbReference type="Gene3D" id="3.40.630.30">
    <property type="match status" value="1"/>
</dbReference>
<evidence type="ECO:0000256" key="2">
    <source>
        <dbReference type="ARBA" id="ARBA00023015"/>
    </source>
</evidence>
<accession>A0A2T5EEM1</accession>
<dbReference type="SUPFAM" id="SSF46785">
    <property type="entry name" value="Winged helix' DNA-binding domain"/>
    <property type="match status" value="1"/>
</dbReference>
<dbReference type="InterPro" id="IPR050769">
    <property type="entry name" value="NAT_camello-type"/>
</dbReference>
<evidence type="ECO:0000256" key="4">
    <source>
        <dbReference type="ARBA" id="ARBA00023163"/>
    </source>
</evidence>
<dbReference type="Pfam" id="PF00583">
    <property type="entry name" value="Acetyltransf_1"/>
    <property type="match status" value="1"/>
</dbReference>
<dbReference type="PANTHER" id="PTHR13947">
    <property type="entry name" value="GNAT FAMILY N-ACETYLTRANSFERASE"/>
    <property type="match status" value="1"/>
</dbReference>
<dbReference type="GO" id="GO:0003700">
    <property type="term" value="F:DNA-binding transcription factor activity"/>
    <property type="evidence" value="ECO:0007669"/>
    <property type="project" value="InterPro"/>
</dbReference>
<dbReference type="SMART" id="SM00347">
    <property type="entry name" value="HTH_MARR"/>
    <property type="match status" value="1"/>
</dbReference>
<evidence type="ECO:0000259" key="5">
    <source>
        <dbReference type="PROSITE" id="PS50995"/>
    </source>
</evidence>
<dbReference type="AlphaFoldDB" id="A0A2T5EEM1"/>
<keyword evidence="2" id="KW-0805">Transcription regulation</keyword>
<dbReference type="EMBL" id="PIGA01000027">
    <property type="protein sequence ID" value="PTP17731.1"/>
    <property type="molecule type" value="Genomic_DNA"/>
</dbReference>
<proteinExistence type="predicted"/>
<protein>
    <submittedName>
        <fullName evidence="7">MarR family transcriptional regulator</fullName>
    </submittedName>
</protein>
<dbReference type="Proteomes" id="UP000244080">
    <property type="component" value="Unassembled WGS sequence"/>
</dbReference>
<dbReference type="Gene3D" id="1.10.10.10">
    <property type="entry name" value="Winged helix-like DNA-binding domain superfamily/Winged helix DNA-binding domain"/>
    <property type="match status" value="1"/>
</dbReference>
<dbReference type="PROSITE" id="PS01117">
    <property type="entry name" value="HTH_MARR_1"/>
    <property type="match status" value="1"/>
</dbReference>
<dbReference type="InterPro" id="IPR016181">
    <property type="entry name" value="Acyl_CoA_acyltransferase"/>
</dbReference>
<dbReference type="PROSITE" id="PS51186">
    <property type="entry name" value="GNAT"/>
    <property type="match status" value="1"/>
</dbReference>
<name>A0A2T5EEM1_VIBSP</name>
<comment type="caution">
    <text evidence="7">The sequence shown here is derived from an EMBL/GenBank/DDBJ whole genome shotgun (WGS) entry which is preliminary data.</text>
</comment>
<evidence type="ECO:0000256" key="1">
    <source>
        <dbReference type="ARBA" id="ARBA00022679"/>
    </source>
</evidence>
<keyword evidence="4" id="KW-0804">Transcription</keyword>
<dbReference type="InterPro" id="IPR036390">
    <property type="entry name" value="WH_DNA-bd_sf"/>
</dbReference>
<evidence type="ECO:0000259" key="6">
    <source>
        <dbReference type="PROSITE" id="PS51186"/>
    </source>
</evidence>
<evidence type="ECO:0000313" key="8">
    <source>
        <dbReference type="Proteomes" id="UP000244080"/>
    </source>
</evidence>